<evidence type="ECO:0000313" key="2">
    <source>
        <dbReference type="Proteomes" id="UP000239814"/>
    </source>
</evidence>
<sequence length="159" mass="17605">MNGESCIVVDGDVHVDDLRALVESLPAAQPVTDQFERDHPASTRYKDQREHLLGWLGEYNGPGAYGRKNPSTSGKHFYNHFRCAPGLLWLAEALGETEATLRCGVSRIEAAGRNPSSQCAAFRAEVPWSRIVDLVAERPAPVAGPSLGDRLRRLRKRDR</sequence>
<dbReference type="KEGG" id="git:C6V83_07935"/>
<protein>
    <submittedName>
        <fullName evidence="1">Uncharacterized protein</fullName>
    </submittedName>
</protein>
<reference evidence="1 2" key="1">
    <citation type="submission" date="2018-03" db="EMBL/GenBank/DDBJ databases">
        <title>Characteristics and genome of n-alkane degrading marine bacteria Gordonia iterans isolated from crude oil contaminated in Tae-an, South Korea.</title>
        <authorList>
            <person name="Lee S.-S."/>
            <person name="Kim H."/>
        </authorList>
    </citation>
    <scope>NUCLEOTIDE SEQUENCE [LARGE SCALE GENOMIC DNA]</scope>
    <source>
        <strain evidence="1 2">Co17</strain>
    </source>
</reference>
<accession>A0A2S0KET4</accession>
<dbReference type="Proteomes" id="UP000239814">
    <property type="component" value="Chromosome"/>
</dbReference>
<gene>
    <name evidence="1" type="ORF">C6V83_07935</name>
</gene>
<evidence type="ECO:0000313" key="1">
    <source>
        <dbReference type="EMBL" id="AVM00212.1"/>
    </source>
</evidence>
<dbReference type="EMBL" id="CP027433">
    <property type="protein sequence ID" value="AVM00212.1"/>
    <property type="molecule type" value="Genomic_DNA"/>
</dbReference>
<organism evidence="1 2">
    <name type="scientific">Gordonia iterans</name>
    <dbReference type="NCBI Taxonomy" id="1004901"/>
    <lineage>
        <taxon>Bacteria</taxon>
        <taxon>Bacillati</taxon>
        <taxon>Actinomycetota</taxon>
        <taxon>Actinomycetes</taxon>
        <taxon>Mycobacteriales</taxon>
        <taxon>Gordoniaceae</taxon>
        <taxon>Gordonia</taxon>
    </lineage>
</organism>
<proteinExistence type="predicted"/>
<dbReference type="AlphaFoldDB" id="A0A2S0KET4"/>
<name>A0A2S0KET4_9ACTN</name>
<keyword evidence="2" id="KW-1185">Reference proteome</keyword>